<keyword evidence="1 2" id="KW-0456">Lyase</keyword>
<dbReference type="AlphaFoldDB" id="A0A941J3E7"/>
<accession>A0A941J3E7</accession>
<dbReference type="Gene3D" id="2.160.20.10">
    <property type="entry name" value="Single-stranded right-handed beta-helix, Pectin lyase-like"/>
    <property type="match status" value="1"/>
</dbReference>
<evidence type="ECO:0000256" key="1">
    <source>
        <dbReference type="ARBA" id="ARBA00023239"/>
    </source>
</evidence>
<feature type="signal peptide" evidence="4">
    <location>
        <begin position="1"/>
        <end position="33"/>
    </location>
</feature>
<feature type="domain" description="Pectate lyase" evidence="5">
    <location>
        <begin position="130"/>
        <end position="370"/>
    </location>
</feature>
<dbReference type="InterPro" id="IPR002022">
    <property type="entry name" value="Pec_lyase"/>
</dbReference>
<comment type="subcellular location">
    <subcellularLocation>
        <location evidence="2">Secreted</location>
    </subcellularLocation>
</comment>
<comment type="caution">
    <text evidence="6">The sequence shown here is derived from an EMBL/GenBank/DDBJ whole genome shotgun (WGS) entry which is preliminary data.</text>
</comment>
<dbReference type="InterPro" id="IPR011050">
    <property type="entry name" value="Pectin_lyase_fold/virulence"/>
</dbReference>
<dbReference type="SUPFAM" id="SSF51126">
    <property type="entry name" value="Pectin lyase-like"/>
    <property type="match status" value="1"/>
</dbReference>
<evidence type="ECO:0000256" key="4">
    <source>
        <dbReference type="SAM" id="SignalP"/>
    </source>
</evidence>
<dbReference type="PANTHER" id="PTHR31683">
    <property type="entry name" value="PECTATE LYASE 18-RELATED"/>
    <property type="match status" value="1"/>
</dbReference>
<evidence type="ECO:0000259" key="5">
    <source>
        <dbReference type="SMART" id="SM00656"/>
    </source>
</evidence>
<evidence type="ECO:0000313" key="7">
    <source>
        <dbReference type="Proteomes" id="UP000682308"/>
    </source>
</evidence>
<dbReference type="Pfam" id="PF00544">
    <property type="entry name" value="Pectate_lyase_4"/>
    <property type="match status" value="2"/>
</dbReference>
<feature type="region of interest" description="Disordered" evidence="3">
    <location>
        <begin position="425"/>
        <end position="447"/>
    </location>
</feature>
<dbReference type="GO" id="GO:0030570">
    <property type="term" value="F:pectate lyase activity"/>
    <property type="evidence" value="ECO:0007669"/>
    <property type="project" value="InterPro"/>
</dbReference>
<dbReference type="SMART" id="SM00656">
    <property type="entry name" value="Amb_all"/>
    <property type="match status" value="1"/>
</dbReference>
<dbReference type="PANTHER" id="PTHR31683:SF18">
    <property type="entry name" value="PECTATE LYASE 21-RELATED"/>
    <property type="match status" value="1"/>
</dbReference>
<keyword evidence="2" id="KW-0624">Polysaccharide degradation</keyword>
<proteinExistence type="inferred from homology"/>
<dbReference type="GO" id="GO:0005576">
    <property type="term" value="C:extracellular region"/>
    <property type="evidence" value="ECO:0007669"/>
    <property type="project" value="UniProtKB-SubCell"/>
</dbReference>
<sequence length="447" mass="48227">MHRRRLSHPVRRLAALAGSAALALTLIPGTSQAAAQDPHRTAEPARAVLPANDGWGATGRGVSGGSAADGAHIYTVTTRSELATALEKGGDTPKIIRIKGTIDANTDTRGNPLSCDDYATDGYTLESYLKAYDPATWGHEMPSGPMEDARLASAANQAESVVLPVGSNTTIIGAGRDARLLGASLRVQGAHNVIIRNLTFEDAYDCFPQWDGTNEGEWNSEYDSVVLSGSTHVWVDHNTFTDGRRPDNRQPSYLGALYQQHDGLLDIVRGADLTTVTWNVFTQHSKSILIGNSDKAAATDHGKLRTTFHHNLFQDVGERVPRVRFGQVDVYNNHYRQQPGAAYHYGYSWGIGHESALVAEHNAFTLPAGTTPAGTIHRWNPGTSMTEARNHINGRPADLLTAYNDAHPDAPLGDDAGWTPSLRPRVDHPRSVPGLVNAHAGAGKLRR</sequence>
<gene>
    <name evidence="6" type="ORF">KEF29_17645</name>
</gene>
<dbReference type="EMBL" id="JAGTPG010000002">
    <property type="protein sequence ID" value="MBR8640561.1"/>
    <property type="molecule type" value="Genomic_DNA"/>
</dbReference>
<name>A0A941J3E7_9ACTN</name>
<keyword evidence="2" id="KW-0119">Carbohydrate metabolism</keyword>
<evidence type="ECO:0000256" key="2">
    <source>
        <dbReference type="RuleBase" id="RU361173"/>
    </source>
</evidence>
<dbReference type="GO" id="GO:0000272">
    <property type="term" value="P:polysaccharide catabolic process"/>
    <property type="evidence" value="ECO:0007669"/>
    <property type="project" value="UniProtKB-KW"/>
</dbReference>
<evidence type="ECO:0000313" key="6">
    <source>
        <dbReference type="EMBL" id="MBR8640561.1"/>
    </source>
</evidence>
<dbReference type="InterPro" id="IPR012334">
    <property type="entry name" value="Pectin_lyas_fold"/>
</dbReference>
<keyword evidence="4" id="KW-0732">Signal</keyword>
<comment type="similarity">
    <text evidence="2">Belongs to the polysaccharide lyase 1 family.</text>
</comment>
<dbReference type="InterPro" id="IPR045032">
    <property type="entry name" value="PEL"/>
</dbReference>
<dbReference type="Proteomes" id="UP000682308">
    <property type="component" value="Unassembled WGS sequence"/>
</dbReference>
<keyword evidence="2" id="KW-0964">Secreted</keyword>
<feature type="chain" id="PRO_5037298871" evidence="4">
    <location>
        <begin position="34"/>
        <end position="447"/>
    </location>
</feature>
<reference evidence="6 7" key="1">
    <citation type="submission" date="2021-04" db="EMBL/GenBank/DDBJ databases">
        <title>Characterization of the biosynthetic gene cluster of new lipopeptides with antitumor activity in the genome of the marine Streptomyces PHM034.</title>
        <authorList>
            <person name="Ceniceros A."/>
            <person name="Canedo L."/>
            <person name="Mendez C."/>
            <person name="Olano C."/>
            <person name="Schleissner C."/>
            <person name="Cuevas C."/>
            <person name="De La Calle F."/>
            <person name="Salas J.A."/>
        </authorList>
    </citation>
    <scope>NUCLEOTIDE SEQUENCE [LARGE SCALE GENOMIC DNA]</scope>
    <source>
        <strain evidence="6 7">PHM034</strain>
    </source>
</reference>
<keyword evidence="7" id="KW-1185">Reference proteome</keyword>
<protein>
    <submittedName>
        <fullName evidence="6">Pectate lyase</fullName>
    </submittedName>
</protein>
<evidence type="ECO:0000256" key="3">
    <source>
        <dbReference type="SAM" id="MobiDB-lite"/>
    </source>
</evidence>
<organism evidence="6 7">
    <name type="scientific">Streptomyces tuirus</name>
    <dbReference type="NCBI Taxonomy" id="68278"/>
    <lineage>
        <taxon>Bacteria</taxon>
        <taxon>Bacillati</taxon>
        <taxon>Actinomycetota</taxon>
        <taxon>Actinomycetes</taxon>
        <taxon>Kitasatosporales</taxon>
        <taxon>Streptomycetaceae</taxon>
        <taxon>Streptomyces</taxon>
    </lineage>
</organism>